<proteinExistence type="predicted"/>
<feature type="domain" description="Myb-like" evidence="2">
    <location>
        <begin position="79"/>
        <end position="143"/>
    </location>
</feature>
<sequence length="180" mass="20897">MEINLNNEPEPEFEIVSPELEREDDRIIPTLLGRRRSRRQRDEINQMEGSTSSAGPMHVDHQQHPQTLHQQHTSQNLQGSSCQRIKWTDETTNLLIKLVYYAGEERKSVILLKGKWKAVSQVMSDKGFSVTPKQCEDKFHELNKRYRRLIDLLGWDDACKVVEDHAVMKTMDISLKAKAD</sequence>
<evidence type="ECO:0000259" key="2">
    <source>
        <dbReference type="PROSITE" id="PS50090"/>
    </source>
</evidence>
<dbReference type="InterPro" id="IPR044822">
    <property type="entry name" value="Myb_DNA-bind_4"/>
</dbReference>
<dbReference type="STRING" id="3469.A0A4Y7JG79"/>
<dbReference type="InterPro" id="IPR001005">
    <property type="entry name" value="SANT/Myb"/>
</dbReference>
<keyword evidence="5" id="KW-1185">Reference proteome</keyword>
<evidence type="ECO:0000313" key="5">
    <source>
        <dbReference type="Proteomes" id="UP000316621"/>
    </source>
</evidence>
<feature type="compositionally biased region" description="Low complexity" evidence="1">
    <location>
        <begin position="64"/>
        <end position="75"/>
    </location>
</feature>
<feature type="region of interest" description="Disordered" evidence="1">
    <location>
        <begin position="33"/>
        <end position="76"/>
    </location>
</feature>
<evidence type="ECO:0000256" key="1">
    <source>
        <dbReference type="SAM" id="MobiDB-lite"/>
    </source>
</evidence>
<dbReference type="InterPro" id="IPR009057">
    <property type="entry name" value="Homeodomain-like_sf"/>
</dbReference>
<dbReference type="EMBL" id="CM010719">
    <property type="protein sequence ID" value="RZC60135.1"/>
    <property type="molecule type" value="Genomic_DNA"/>
</dbReference>
<dbReference type="PROSITE" id="PS50090">
    <property type="entry name" value="MYB_LIKE"/>
    <property type="match status" value="1"/>
</dbReference>
<dbReference type="SUPFAM" id="SSF46689">
    <property type="entry name" value="Homeodomain-like"/>
    <property type="match status" value="1"/>
</dbReference>
<dbReference type="PANTHER" id="PTHR46327:SF3">
    <property type="entry name" value="TRANSCRIPTION FACTOR"/>
    <property type="match status" value="1"/>
</dbReference>
<dbReference type="Gramene" id="RZC60093">
    <property type="protein sequence ID" value="RZC60093"/>
    <property type="gene ID" value="C5167_021851"/>
</dbReference>
<feature type="region of interest" description="Disordered" evidence="1">
    <location>
        <begin position="1"/>
        <end position="20"/>
    </location>
</feature>
<dbReference type="Proteomes" id="UP000316621">
    <property type="component" value="Chromosome 5"/>
</dbReference>
<feature type="non-terminal residue" evidence="3">
    <location>
        <position position="180"/>
    </location>
</feature>
<dbReference type="Gene3D" id="1.10.10.60">
    <property type="entry name" value="Homeodomain-like"/>
    <property type="match status" value="1"/>
</dbReference>
<reference evidence="3 5" key="1">
    <citation type="journal article" date="2018" name="Science">
        <title>The opium poppy genome and morphinan production.</title>
        <authorList>
            <person name="Guo L."/>
            <person name="Winzer T."/>
            <person name="Yang X."/>
            <person name="Li Y."/>
            <person name="Ning Z."/>
            <person name="He Z."/>
            <person name="Teodor R."/>
            <person name="Lu Y."/>
            <person name="Bowser T.A."/>
            <person name="Graham I.A."/>
            <person name="Ye K."/>
        </authorList>
    </citation>
    <scope>NUCLEOTIDE SEQUENCE [LARGE SCALE GENOMIC DNA]</scope>
    <source>
        <strain evidence="5">cv. HN1</strain>
        <tissue evidence="3">Leaves</tissue>
    </source>
</reference>
<dbReference type="Gramene" id="RZC60135">
    <property type="protein sequence ID" value="RZC60135"/>
    <property type="gene ID" value="C5167_021893"/>
</dbReference>
<evidence type="ECO:0000313" key="3">
    <source>
        <dbReference type="EMBL" id="RZC60093.1"/>
    </source>
</evidence>
<dbReference type="EMBL" id="CM010719">
    <property type="protein sequence ID" value="RZC60093.1"/>
    <property type="molecule type" value="Genomic_DNA"/>
</dbReference>
<protein>
    <recommendedName>
        <fullName evidence="2">Myb-like domain-containing protein</fullName>
    </recommendedName>
</protein>
<name>A0A4Y7JG79_PAPSO</name>
<organism evidence="3 5">
    <name type="scientific">Papaver somniferum</name>
    <name type="common">Opium poppy</name>
    <dbReference type="NCBI Taxonomy" id="3469"/>
    <lineage>
        <taxon>Eukaryota</taxon>
        <taxon>Viridiplantae</taxon>
        <taxon>Streptophyta</taxon>
        <taxon>Embryophyta</taxon>
        <taxon>Tracheophyta</taxon>
        <taxon>Spermatophyta</taxon>
        <taxon>Magnoliopsida</taxon>
        <taxon>Ranunculales</taxon>
        <taxon>Papaveraceae</taxon>
        <taxon>Papaveroideae</taxon>
        <taxon>Papaver</taxon>
    </lineage>
</organism>
<gene>
    <name evidence="3" type="ORF">C5167_021851</name>
    <name evidence="4" type="ORF">C5167_021893</name>
</gene>
<accession>A0A4Y7JG79</accession>
<dbReference type="Pfam" id="PF13837">
    <property type="entry name" value="Myb_DNA-bind_4"/>
    <property type="match status" value="1"/>
</dbReference>
<dbReference type="AlphaFoldDB" id="A0A4Y7JG79"/>
<dbReference type="PANTHER" id="PTHR46327">
    <property type="entry name" value="F16F4.11 PROTEIN-RELATED"/>
    <property type="match status" value="1"/>
</dbReference>
<evidence type="ECO:0000313" key="4">
    <source>
        <dbReference type="EMBL" id="RZC60135.1"/>
    </source>
</evidence>